<dbReference type="GO" id="GO:0006412">
    <property type="term" value="P:translation"/>
    <property type="evidence" value="ECO:0007669"/>
    <property type="project" value="InterPro"/>
</dbReference>
<organism evidence="6 7">
    <name type="scientific">Candidatus Portnoybacteria bacterium CG11_big_fil_rev_8_21_14_0_20_40_15</name>
    <dbReference type="NCBI Taxonomy" id="1974817"/>
    <lineage>
        <taxon>Bacteria</taxon>
        <taxon>Candidatus Portnoyibacteriota</taxon>
    </lineage>
</organism>
<dbReference type="InterPro" id="IPR018261">
    <property type="entry name" value="Ribosomal_bL27_CS"/>
</dbReference>
<dbReference type="GO" id="GO:0022625">
    <property type="term" value="C:cytosolic large ribosomal subunit"/>
    <property type="evidence" value="ECO:0007669"/>
    <property type="project" value="TreeGrafter"/>
</dbReference>
<evidence type="ECO:0000256" key="2">
    <source>
        <dbReference type="ARBA" id="ARBA00022980"/>
    </source>
</evidence>
<keyword evidence="2 6" id="KW-0689">Ribosomal protein</keyword>
<dbReference type="Gene3D" id="2.40.50.100">
    <property type="match status" value="1"/>
</dbReference>
<reference evidence="6 7" key="1">
    <citation type="submission" date="2017-09" db="EMBL/GenBank/DDBJ databases">
        <title>Depth-based differentiation of microbial function through sediment-hosted aquifers and enrichment of novel symbionts in the deep terrestrial subsurface.</title>
        <authorList>
            <person name="Probst A.J."/>
            <person name="Ladd B."/>
            <person name="Jarett J.K."/>
            <person name="Geller-Mcgrath D.E."/>
            <person name="Sieber C.M."/>
            <person name="Emerson J.B."/>
            <person name="Anantharaman K."/>
            <person name="Thomas B.C."/>
            <person name="Malmstrom R."/>
            <person name="Stieglmeier M."/>
            <person name="Klingl A."/>
            <person name="Woyke T."/>
            <person name="Ryan C.M."/>
            <person name="Banfield J.F."/>
        </authorList>
    </citation>
    <scope>NUCLEOTIDE SEQUENCE [LARGE SCALE GENOMIC DNA]</scope>
    <source>
        <strain evidence="6">CG11_big_fil_rev_8_21_14_0_20_40_15</strain>
    </source>
</reference>
<comment type="similarity">
    <text evidence="1">Belongs to the bacterial ribosomal protein bL27 family.</text>
</comment>
<dbReference type="PANTHER" id="PTHR15893">
    <property type="entry name" value="RIBOSOMAL PROTEIN L27"/>
    <property type="match status" value="1"/>
</dbReference>
<dbReference type="PRINTS" id="PR00063">
    <property type="entry name" value="RIBOSOMALL27"/>
</dbReference>
<evidence type="ECO:0000256" key="1">
    <source>
        <dbReference type="ARBA" id="ARBA00010797"/>
    </source>
</evidence>
<dbReference type="AlphaFoldDB" id="A0A2H0KT01"/>
<keyword evidence="3" id="KW-0687">Ribonucleoprotein</keyword>
<comment type="caution">
    <text evidence="6">The sequence shown here is derived from an EMBL/GenBank/DDBJ whole genome shotgun (WGS) entry which is preliminary data.</text>
</comment>
<evidence type="ECO:0000313" key="6">
    <source>
        <dbReference type="EMBL" id="PIQ75280.1"/>
    </source>
</evidence>
<dbReference type="Proteomes" id="UP000229317">
    <property type="component" value="Unassembled WGS sequence"/>
</dbReference>
<protein>
    <recommendedName>
        <fullName evidence="4">Large ribosomal subunit protein bL27</fullName>
    </recommendedName>
    <alternativeName>
        <fullName evidence="5">50S ribosomal protein L27</fullName>
    </alternativeName>
</protein>
<dbReference type="PROSITE" id="PS00831">
    <property type="entry name" value="RIBOSOMAL_L27"/>
    <property type="match status" value="1"/>
</dbReference>
<dbReference type="PANTHER" id="PTHR15893:SF0">
    <property type="entry name" value="LARGE RIBOSOMAL SUBUNIT PROTEIN BL27M"/>
    <property type="match status" value="1"/>
</dbReference>
<dbReference type="SUPFAM" id="SSF110324">
    <property type="entry name" value="Ribosomal L27 protein-like"/>
    <property type="match status" value="1"/>
</dbReference>
<evidence type="ECO:0000256" key="4">
    <source>
        <dbReference type="ARBA" id="ARBA00035175"/>
    </source>
</evidence>
<sequence>MAHTKAAGTSRLGRDSQPKYLGVKLFAGERAKPGSILVRQRGTKFKPGKNVKRGSDDTLYSIAEGIVQFATKNIKKFDGNKREAKIVNVIPGK</sequence>
<dbReference type="EMBL" id="PCVO01000032">
    <property type="protein sequence ID" value="PIQ75280.1"/>
    <property type="molecule type" value="Genomic_DNA"/>
</dbReference>
<name>A0A2H0KT01_9BACT</name>
<gene>
    <name evidence="6" type="ORF">COV84_02020</name>
</gene>
<dbReference type="GO" id="GO:0003735">
    <property type="term" value="F:structural constituent of ribosome"/>
    <property type="evidence" value="ECO:0007669"/>
    <property type="project" value="InterPro"/>
</dbReference>
<dbReference type="FunFam" id="2.40.50.100:FF:000020">
    <property type="entry name" value="50S ribosomal protein L27"/>
    <property type="match status" value="1"/>
</dbReference>
<evidence type="ECO:0000313" key="7">
    <source>
        <dbReference type="Proteomes" id="UP000229317"/>
    </source>
</evidence>
<evidence type="ECO:0000256" key="5">
    <source>
        <dbReference type="ARBA" id="ARBA00035477"/>
    </source>
</evidence>
<accession>A0A2H0KT01</accession>
<dbReference type="Pfam" id="PF01016">
    <property type="entry name" value="Ribosomal_L27"/>
    <property type="match status" value="1"/>
</dbReference>
<dbReference type="InterPro" id="IPR001684">
    <property type="entry name" value="Ribosomal_bL27"/>
</dbReference>
<evidence type="ECO:0000256" key="3">
    <source>
        <dbReference type="ARBA" id="ARBA00023274"/>
    </source>
</evidence>
<proteinExistence type="inferred from homology"/>